<dbReference type="FunFam" id="2.40.10.10:FF:000006">
    <property type="entry name" value="Serine proteinase stubble"/>
    <property type="match status" value="1"/>
</dbReference>
<accession>A0AAV1JK69</accession>
<feature type="domain" description="Peptidase S1" evidence="7">
    <location>
        <begin position="806"/>
        <end position="1048"/>
    </location>
</feature>
<feature type="region of interest" description="Disordered" evidence="5">
    <location>
        <begin position="432"/>
        <end position="462"/>
    </location>
</feature>
<reference evidence="8 9" key="1">
    <citation type="submission" date="2023-11" db="EMBL/GenBank/DDBJ databases">
        <authorList>
            <person name="Okamura Y."/>
        </authorList>
    </citation>
    <scope>NUCLEOTIDE SEQUENCE [LARGE SCALE GENOMIC DNA]</scope>
</reference>
<evidence type="ECO:0000313" key="9">
    <source>
        <dbReference type="Proteomes" id="UP001497472"/>
    </source>
</evidence>
<keyword evidence="6" id="KW-0472">Membrane</keyword>
<gene>
    <name evidence="8" type="ORF">LNINA_LOCUS8155</name>
</gene>
<dbReference type="SUPFAM" id="SSF50494">
    <property type="entry name" value="Trypsin-like serine proteases"/>
    <property type="match status" value="1"/>
</dbReference>
<evidence type="ECO:0000256" key="4">
    <source>
        <dbReference type="ARBA" id="ARBA00023157"/>
    </source>
</evidence>
<dbReference type="Pfam" id="PF00089">
    <property type="entry name" value="Trypsin"/>
    <property type="match status" value="1"/>
</dbReference>
<feature type="region of interest" description="Disordered" evidence="5">
    <location>
        <begin position="308"/>
        <end position="339"/>
    </location>
</feature>
<feature type="region of interest" description="Disordered" evidence="5">
    <location>
        <begin position="678"/>
        <end position="761"/>
    </location>
</feature>
<feature type="transmembrane region" description="Helical" evidence="6">
    <location>
        <begin position="7"/>
        <end position="27"/>
    </location>
</feature>
<evidence type="ECO:0000259" key="7">
    <source>
        <dbReference type="PROSITE" id="PS50240"/>
    </source>
</evidence>
<feature type="compositionally biased region" description="Low complexity" evidence="5">
    <location>
        <begin position="432"/>
        <end position="452"/>
    </location>
</feature>
<feature type="region of interest" description="Disordered" evidence="5">
    <location>
        <begin position="544"/>
        <end position="572"/>
    </location>
</feature>
<feature type="compositionally biased region" description="Low complexity" evidence="5">
    <location>
        <begin position="394"/>
        <end position="405"/>
    </location>
</feature>
<feature type="region of interest" description="Disordered" evidence="5">
    <location>
        <begin position="357"/>
        <end position="406"/>
    </location>
</feature>
<dbReference type="InterPro" id="IPR001254">
    <property type="entry name" value="Trypsin_dom"/>
</dbReference>
<keyword evidence="2" id="KW-0378">Hydrolase</keyword>
<dbReference type="PANTHER" id="PTHR24253">
    <property type="entry name" value="TRANSMEMBRANE PROTEASE SERINE"/>
    <property type="match status" value="1"/>
</dbReference>
<feature type="compositionally biased region" description="Basic residues" evidence="5">
    <location>
        <begin position="683"/>
        <end position="699"/>
    </location>
</feature>
<feature type="compositionally biased region" description="Low complexity" evidence="5">
    <location>
        <begin position="717"/>
        <end position="751"/>
    </location>
</feature>
<proteinExistence type="predicted"/>
<dbReference type="InterPro" id="IPR033116">
    <property type="entry name" value="TRYPSIN_SER"/>
</dbReference>
<keyword evidence="6" id="KW-0812">Transmembrane</keyword>
<dbReference type="AlphaFoldDB" id="A0AAV1JK69"/>
<dbReference type="InterPro" id="IPR001314">
    <property type="entry name" value="Peptidase_S1A"/>
</dbReference>
<dbReference type="SMART" id="SM00020">
    <property type="entry name" value="Tryp_SPc"/>
    <property type="match status" value="1"/>
</dbReference>
<evidence type="ECO:0000256" key="2">
    <source>
        <dbReference type="ARBA" id="ARBA00022801"/>
    </source>
</evidence>
<evidence type="ECO:0000256" key="1">
    <source>
        <dbReference type="ARBA" id="ARBA00022670"/>
    </source>
</evidence>
<dbReference type="GO" id="GO:0006508">
    <property type="term" value="P:proteolysis"/>
    <property type="evidence" value="ECO:0007669"/>
    <property type="project" value="UniProtKB-KW"/>
</dbReference>
<evidence type="ECO:0000256" key="3">
    <source>
        <dbReference type="ARBA" id="ARBA00022825"/>
    </source>
</evidence>
<keyword evidence="3" id="KW-0720">Serine protease</keyword>
<dbReference type="EMBL" id="CAVLEF010000011">
    <property type="protein sequence ID" value="CAK1548803.1"/>
    <property type="molecule type" value="Genomic_DNA"/>
</dbReference>
<dbReference type="PROSITE" id="PS00135">
    <property type="entry name" value="TRYPSIN_SER"/>
    <property type="match status" value="1"/>
</dbReference>
<protein>
    <recommendedName>
        <fullName evidence="7">Peptidase S1 domain-containing protein</fullName>
    </recommendedName>
</protein>
<evidence type="ECO:0000256" key="5">
    <source>
        <dbReference type="SAM" id="MobiDB-lite"/>
    </source>
</evidence>
<dbReference type="CDD" id="cd00190">
    <property type="entry name" value="Tryp_SPc"/>
    <property type="match status" value="1"/>
</dbReference>
<keyword evidence="6" id="KW-1133">Transmembrane helix</keyword>
<keyword evidence="9" id="KW-1185">Reference proteome</keyword>
<dbReference type="PRINTS" id="PR00722">
    <property type="entry name" value="CHYMOTRYPSIN"/>
</dbReference>
<dbReference type="PANTHER" id="PTHR24253:SF145">
    <property type="entry name" value="SERINE PROTEASE FILZIG"/>
    <property type="match status" value="1"/>
</dbReference>
<sequence>MTARECFNGCLVRVIVFVVVLSFGAGYENDRESRKLFGGYRITPSYCKASRAARYNKGSTICMFNHECVKRGGEVVGSCMDGFLFGACCQLKSDSQSHIPKGPGVVMTSYLDYPDPESETDDYDGEQLSAWHNSFKPVVTPGYRPNVATSTMKAEQDLSTEAQIISDGLSQITNTLLSTPPKDNIVYIKPKPENIYSHSTIDHTVADTILFHKNGSQVDDIARPSDFNIQISSMQTKPTKPPVSTSPSSPSIIVSTHRPIFKPVFKPKPNKTSTTENYVQVSTVTKETEKSPELVSIDSIIQMLNESTPSMKEDVSSPSTLEVMETKSSPTTASPVSYSSGYPNHYLSTGHYVTIKPSSLKPYSTTSSYSKKPFTKKPSYTTPNSIPHEERPSSKPSYKPSQSTSEAIEAFNKYPTDPNEFGQTVTTFSYVSSTTTTTKRPTTSRKPPSTSYVTGSKPLRRPITPSPNEIEPFDNIDNFSSATPTVIVLNNITPKPETTSQETQFVEISQEPFKKPVSQITVNNHIESTNNIFVGKPVYDKPSSPTIVITPKPSPTTTPIPIRAGTKPNPSTPNYEFYAETTTYKIEQQTSPDDLINFPPVRNPMLNATGSNPSVFNTSISMIDNELDIDVDFSTPSWQEDEKLNEKMNLFVNKIVGSLQGTFQELHDIVILDKKPNITRTTKPPRRTTTRKPTTKKPVRVTTTRRPPVRTTKRPVRLTTAARRPTTTTPLPTTTQTTTTTTTTKKPVTTTKKPRPTKRVTTTTPLTTTVTEASEDVTTELYSDQSIDYNDRNLCGVRPLMKSGRIVGGKNARFGEWPWQVLVRESTWLGLFTKNKCGGVLITSRFVTTAAHCQPGFLASLVAVFGENDISGDVEPRRPVAKNVRRVIVHRQYDAATFENDLALLELDSPVKFDAHIVPICMPPDEADFTGRVATVTGWGRLKYGGGVPAVLQEVQVPVIENSACQEMFHTAGHAKKILSSFICAGYANGQKDSCEGDSGGPLVLQRDDGRWQLVGTVSHGIKCAAPFLPGVYMRTTFYKPWLKSITGVK</sequence>
<dbReference type="PROSITE" id="PS50240">
    <property type="entry name" value="TRYPSIN_DOM"/>
    <property type="match status" value="1"/>
</dbReference>
<keyword evidence="4" id="KW-1015">Disulfide bond</keyword>
<evidence type="ECO:0000256" key="6">
    <source>
        <dbReference type="SAM" id="Phobius"/>
    </source>
</evidence>
<dbReference type="InterPro" id="IPR009003">
    <property type="entry name" value="Peptidase_S1_PA"/>
</dbReference>
<evidence type="ECO:0000313" key="8">
    <source>
        <dbReference type="EMBL" id="CAK1548803.1"/>
    </source>
</evidence>
<dbReference type="GO" id="GO:0004252">
    <property type="term" value="F:serine-type endopeptidase activity"/>
    <property type="evidence" value="ECO:0007669"/>
    <property type="project" value="InterPro"/>
</dbReference>
<dbReference type="InterPro" id="IPR043504">
    <property type="entry name" value="Peptidase_S1_PA_chymotrypsin"/>
</dbReference>
<keyword evidence="1" id="KW-0645">Protease</keyword>
<name>A0AAV1JK69_9NEOP</name>
<dbReference type="Proteomes" id="UP001497472">
    <property type="component" value="Unassembled WGS sequence"/>
</dbReference>
<feature type="compositionally biased region" description="Basic residues" evidence="5">
    <location>
        <begin position="707"/>
        <end position="716"/>
    </location>
</feature>
<organism evidence="8 9">
    <name type="scientific">Leptosia nina</name>
    <dbReference type="NCBI Taxonomy" id="320188"/>
    <lineage>
        <taxon>Eukaryota</taxon>
        <taxon>Metazoa</taxon>
        <taxon>Ecdysozoa</taxon>
        <taxon>Arthropoda</taxon>
        <taxon>Hexapoda</taxon>
        <taxon>Insecta</taxon>
        <taxon>Pterygota</taxon>
        <taxon>Neoptera</taxon>
        <taxon>Endopterygota</taxon>
        <taxon>Lepidoptera</taxon>
        <taxon>Glossata</taxon>
        <taxon>Ditrysia</taxon>
        <taxon>Papilionoidea</taxon>
        <taxon>Pieridae</taxon>
        <taxon>Pierinae</taxon>
        <taxon>Leptosia</taxon>
    </lineage>
</organism>
<feature type="compositionally biased region" description="Low complexity" evidence="5">
    <location>
        <begin position="357"/>
        <end position="383"/>
    </location>
</feature>
<dbReference type="Gene3D" id="2.40.10.10">
    <property type="entry name" value="Trypsin-like serine proteases"/>
    <property type="match status" value="1"/>
</dbReference>
<comment type="caution">
    <text evidence="8">The sequence shown here is derived from an EMBL/GenBank/DDBJ whole genome shotgun (WGS) entry which is preliminary data.</text>
</comment>